<organism evidence="13 14">
    <name type="scientific">Eptatretus burgeri</name>
    <name type="common">Inshore hagfish</name>
    <dbReference type="NCBI Taxonomy" id="7764"/>
    <lineage>
        <taxon>Eukaryota</taxon>
        <taxon>Metazoa</taxon>
        <taxon>Chordata</taxon>
        <taxon>Craniata</taxon>
        <taxon>Vertebrata</taxon>
        <taxon>Cyclostomata</taxon>
        <taxon>Myxini</taxon>
        <taxon>Myxiniformes</taxon>
        <taxon>Myxinidae</taxon>
        <taxon>Eptatretinae</taxon>
        <taxon>Eptatretus</taxon>
    </lineage>
</organism>
<proteinExistence type="predicted"/>
<dbReference type="GO" id="GO:0016605">
    <property type="term" value="C:PML body"/>
    <property type="evidence" value="ECO:0007669"/>
    <property type="project" value="TreeGrafter"/>
</dbReference>
<feature type="coiled-coil region" evidence="10">
    <location>
        <begin position="107"/>
        <end position="137"/>
    </location>
</feature>
<dbReference type="GO" id="GO:0042981">
    <property type="term" value="P:regulation of apoptotic process"/>
    <property type="evidence" value="ECO:0007669"/>
    <property type="project" value="TreeGrafter"/>
</dbReference>
<dbReference type="FunFam" id="1.20.58.2170:FF:000001">
    <property type="entry name" value="Death domain-associated protein 6"/>
    <property type="match status" value="1"/>
</dbReference>
<dbReference type="GO" id="GO:0003714">
    <property type="term" value="F:transcription corepressor activity"/>
    <property type="evidence" value="ECO:0007669"/>
    <property type="project" value="TreeGrafter"/>
</dbReference>
<feature type="compositionally biased region" description="Acidic residues" evidence="11">
    <location>
        <begin position="458"/>
        <end position="467"/>
    </location>
</feature>
<reference evidence="13" key="2">
    <citation type="submission" date="2025-09" db="UniProtKB">
        <authorList>
            <consortium name="Ensembl"/>
        </authorList>
    </citation>
    <scope>IDENTIFICATION</scope>
</reference>
<dbReference type="GO" id="GO:0005694">
    <property type="term" value="C:chromosome"/>
    <property type="evidence" value="ECO:0007669"/>
    <property type="project" value="UniProtKB-SubCell"/>
</dbReference>
<comment type="subcellular location">
    <subcellularLocation>
        <location evidence="2">Chromosome</location>
    </subcellularLocation>
    <subcellularLocation>
        <location evidence="3">Cytoplasm</location>
    </subcellularLocation>
    <subcellularLocation>
        <location evidence="1">Nucleus</location>
    </subcellularLocation>
</comment>
<dbReference type="GO" id="GO:0050681">
    <property type="term" value="F:nuclear androgen receptor binding"/>
    <property type="evidence" value="ECO:0007669"/>
    <property type="project" value="TreeGrafter"/>
</dbReference>
<dbReference type="AlphaFoldDB" id="A0A8C4WYV7"/>
<evidence type="ECO:0000256" key="5">
    <source>
        <dbReference type="ARBA" id="ARBA00022490"/>
    </source>
</evidence>
<evidence type="ECO:0000256" key="3">
    <source>
        <dbReference type="ARBA" id="ARBA00004496"/>
    </source>
</evidence>
<evidence type="ECO:0000256" key="11">
    <source>
        <dbReference type="SAM" id="MobiDB-lite"/>
    </source>
</evidence>
<keyword evidence="5" id="KW-0963">Cytoplasm</keyword>
<dbReference type="PANTHER" id="PTHR12766">
    <property type="entry name" value="DEATH DOMAIN-ASSOCIATED PROTEIN 6 DAXX"/>
    <property type="match status" value="1"/>
</dbReference>
<dbReference type="GeneTree" id="ENSGT00390000009448"/>
<dbReference type="Pfam" id="PF20920">
    <property type="entry name" value="DAXX_hist_bd"/>
    <property type="match status" value="1"/>
</dbReference>
<dbReference type="GO" id="GO:0006915">
    <property type="term" value="P:apoptotic process"/>
    <property type="evidence" value="ECO:0007669"/>
    <property type="project" value="UniProtKB-KW"/>
</dbReference>
<dbReference type="GO" id="GO:0006334">
    <property type="term" value="P:nucleosome assembly"/>
    <property type="evidence" value="ECO:0007669"/>
    <property type="project" value="TreeGrafter"/>
</dbReference>
<evidence type="ECO:0000313" key="13">
    <source>
        <dbReference type="Ensembl" id="ENSEBUP00000020957.1"/>
    </source>
</evidence>
<keyword evidence="6" id="KW-0053">Apoptosis</keyword>
<keyword evidence="9" id="KW-0539">Nucleus</keyword>
<evidence type="ECO:0000256" key="8">
    <source>
        <dbReference type="ARBA" id="ARBA00023186"/>
    </source>
</evidence>
<dbReference type="Proteomes" id="UP000694388">
    <property type="component" value="Unplaced"/>
</dbReference>
<dbReference type="CDD" id="cd13150">
    <property type="entry name" value="DAXX_histone_binding"/>
    <property type="match status" value="1"/>
</dbReference>
<dbReference type="GO" id="GO:0042393">
    <property type="term" value="F:histone binding"/>
    <property type="evidence" value="ECO:0007669"/>
    <property type="project" value="InterPro"/>
</dbReference>
<keyword evidence="7 10" id="KW-0175">Coiled coil</keyword>
<keyword evidence="8" id="KW-0143">Chaperone</keyword>
<evidence type="ECO:0000256" key="7">
    <source>
        <dbReference type="ARBA" id="ARBA00023054"/>
    </source>
</evidence>
<dbReference type="InterPro" id="IPR046426">
    <property type="entry name" value="DAXX_histone-bd_sf"/>
</dbReference>
<dbReference type="GO" id="GO:0005737">
    <property type="term" value="C:cytoplasm"/>
    <property type="evidence" value="ECO:0007669"/>
    <property type="project" value="UniProtKB-SubCell"/>
</dbReference>
<feature type="region of interest" description="Disordered" evidence="11">
    <location>
        <begin position="73"/>
        <end position="105"/>
    </location>
</feature>
<evidence type="ECO:0000256" key="1">
    <source>
        <dbReference type="ARBA" id="ARBA00004123"/>
    </source>
</evidence>
<protein>
    <recommendedName>
        <fullName evidence="12">Daxx histone-binding domain-containing protein</fullName>
    </recommendedName>
</protein>
<reference evidence="13" key="1">
    <citation type="submission" date="2025-08" db="UniProtKB">
        <authorList>
            <consortium name="Ensembl"/>
        </authorList>
    </citation>
    <scope>IDENTIFICATION</scope>
</reference>
<dbReference type="InterPro" id="IPR046378">
    <property type="entry name" value="DAXX_histone-bd"/>
</dbReference>
<evidence type="ECO:0000256" key="10">
    <source>
        <dbReference type="SAM" id="Coils"/>
    </source>
</evidence>
<evidence type="ECO:0000256" key="2">
    <source>
        <dbReference type="ARBA" id="ARBA00004286"/>
    </source>
</evidence>
<dbReference type="Gene3D" id="1.20.58.2170">
    <property type="match status" value="1"/>
</dbReference>
<feature type="domain" description="Daxx histone-binding" evidence="12">
    <location>
        <begin position="212"/>
        <end position="297"/>
    </location>
</feature>
<dbReference type="Ensembl" id="ENSEBUT00000021533.1">
    <property type="protein sequence ID" value="ENSEBUP00000020957.1"/>
    <property type="gene ID" value="ENSEBUG00000012953.1"/>
</dbReference>
<evidence type="ECO:0000313" key="14">
    <source>
        <dbReference type="Proteomes" id="UP000694388"/>
    </source>
</evidence>
<feature type="compositionally biased region" description="Basic residues" evidence="11">
    <location>
        <begin position="594"/>
        <end position="603"/>
    </location>
</feature>
<dbReference type="PANTHER" id="PTHR12766:SF7">
    <property type="entry name" value="DEATH DOMAIN-ASSOCIATED PROTEIN 6"/>
    <property type="match status" value="1"/>
</dbReference>
<name>A0A8C4WYV7_EPTBU</name>
<keyword evidence="14" id="KW-1185">Reference proteome</keyword>
<evidence type="ECO:0000259" key="12">
    <source>
        <dbReference type="Pfam" id="PF20920"/>
    </source>
</evidence>
<dbReference type="GO" id="GO:0003713">
    <property type="term" value="F:transcription coactivator activity"/>
    <property type="evidence" value="ECO:0007669"/>
    <property type="project" value="TreeGrafter"/>
</dbReference>
<accession>A0A8C4WYV7</accession>
<keyword evidence="4" id="KW-0158">Chromosome</keyword>
<evidence type="ECO:0000256" key="9">
    <source>
        <dbReference type="ARBA" id="ARBA00023242"/>
    </source>
</evidence>
<sequence>MEMTVVDHPRKVFVFIQEVCTTLKANTVKKNLPCSTMKDNQNAKLESANQTATSEITVESRKRLCFEDHDEATGGGVCGPQTSGNGEPLTGQPESKRAKKTGSKQQIRNMEHLLQLYAKEIRKLQAKELDLDEMKNEDSTYIQEHKLKKKMMHIFDRLCTLKGCDNLTGRVIEKPLKFNSTRYPEINKRIQKLANNNVCFPDYQDVLSVVKRANEKSNLSLSIQAIRRLAEECFREVGGQLQERRHLDHMFNFGCHLTDLYKPGSDPALASKELARHLRSNRVEAVQRLEDVIRKYARMQVNVLFCATCDTAPFSVQLVIEICQPSSLANVWRALPFKTNWTAIVVHVSLKEGVVGTIMVRSVASLLRHRRTGWNTPVRTRVSIATREMIRLHRDKQANQLKLCRLRLSLSYGTKNRNLLGSWTLKERRTKQLARNEELDNTSTEQEKRCQHTGAKNDEEEDKALETETEETLNCKADSENTNGGEVPVCDKKVLERDSLAKSETKQEVQFIEEKENEDFEQERIEITEEKENDDIEITEEKENDIEITEEKENDDIEQERIEITEEKENDDIEITEEKENAPMTLSRNELRSQKKRKMMTLRSQKKRKMIQLTWKELKPEKKKRRKYRNLR</sequence>
<feature type="region of interest" description="Disordered" evidence="11">
    <location>
        <begin position="577"/>
        <end position="603"/>
    </location>
</feature>
<evidence type="ECO:0000256" key="6">
    <source>
        <dbReference type="ARBA" id="ARBA00022703"/>
    </source>
</evidence>
<evidence type="ECO:0000256" key="4">
    <source>
        <dbReference type="ARBA" id="ARBA00022454"/>
    </source>
</evidence>
<feature type="region of interest" description="Disordered" evidence="11">
    <location>
        <begin position="434"/>
        <end position="467"/>
    </location>
</feature>